<proteinExistence type="predicted"/>
<evidence type="ECO:0000256" key="2">
    <source>
        <dbReference type="ARBA" id="ARBA00022723"/>
    </source>
</evidence>
<dbReference type="PROSITE" id="PS50249">
    <property type="entry name" value="MPN"/>
    <property type="match status" value="1"/>
</dbReference>
<evidence type="ECO:0000256" key="3">
    <source>
        <dbReference type="ARBA" id="ARBA00022801"/>
    </source>
</evidence>
<dbReference type="PANTHER" id="PTHR30471:SF3">
    <property type="entry name" value="UPF0758 PROTEIN YEES-RELATED"/>
    <property type="match status" value="1"/>
</dbReference>
<dbReference type="InterPro" id="IPR025657">
    <property type="entry name" value="RadC_JAB"/>
</dbReference>
<dbReference type="InterPro" id="IPR001405">
    <property type="entry name" value="UPF0758"/>
</dbReference>
<evidence type="ECO:0000259" key="6">
    <source>
        <dbReference type="PROSITE" id="PS50249"/>
    </source>
</evidence>
<dbReference type="Pfam" id="PF04002">
    <property type="entry name" value="RadC"/>
    <property type="match status" value="1"/>
</dbReference>
<evidence type="ECO:0000256" key="4">
    <source>
        <dbReference type="ARBA" id="ARBA00022833"/>
    </source>
</evidence>
<dbReference type="GO" id="GO:0006508">
    <property type="term" value="P:proteolysis"/>
    <property type="evidence" value="ECO:0007669"/>
    <property type="project" value="UniProtKB-KW"/>
</dbReference>
<dbReference type="AlphaFoldDB" id="A0A450ZUZ5"/>
<dbReference type="InterPro" id="IPR037518">
    <property type="entry name" value="MPN"/>
</dbReference>
<dbReference type="Gene3D" id="3.40.140.10">
    <property type="entry name" value="Cytidine Deaminase, domain 2"/>
    <property type="match status" value="1"/>
</dbReference>
<keyword evidence="4" id="KW-0862">Zinc</keyword>
<keyword evidence="3" id="KW-0378">Hydrolase</keyword>
<evidence type="ECO:0000313" key="7">
    <source>
        <dbReference type="EMBL" id="VFK57576.1"/>
    </source>
</evidence>
<accession>A0A450ZUZ5</accession>
<reference evidence="7" key="1">
    <citation type="submission" date="2019-02" db="EMBL/GenBank/DDBJ databases">
        <authorList>
            <person name="Gruber-Vodicka R. H."/>
            <person name="Seah K. B. B."/>
        </authorList>
    </citation>
    <scope>NUCLEOTIDE SEQUENCE</scope>
    <source>
        <strain evidence="7">BECK_BY1</strain>
    </source>
</reference>
<dbReference type="PANTHER" id="PTHR30471">
    <property type="entry name" value="DNA REPAIR PROTEIN RADC"/>
    <property type="match status" value="1"/>
</dbReference>
<keyword evidence="5" id="KW-0482">Metalloprotease</keyword>
<name>A0A450ZUZ5_9GAMM</name>
<feature type="domain" description="MPN" evidence="6">
    <location>
        <begin position="40"/>
        <end position="166"/>
    </location>
</feature>
<dbReference type="GO" id="GO:0046872">
    <property type="term" value="F:metal ion binding"/>
    <property type="evidence" value="ECO:0007669"/>
    <property type="project" value="UniProtKB-KW"/>
</dbReference>
<protein>
    <submittedName>
        <fullName evidence="7">RadC-like JAB domain-containing protein</fullName>
    </submittedName>
</protein>
<sequence length="174" mass="19661">MGDYKAILETTTTRLEIHKSQPTTQQQTTVPLTEKQKIFIHNPADLYPVMRSILLREDENSRRKEHFWVVGLRSDNRILYIELVSLGNASSAVADPLDVYQLAVVNKSSRIMVVHNHIDAGLKPSESDKTTTQNLIEGGKLLNIQVLDHLIISEDGYFSFLEEGLIEMEENGEG</sequence>
<evidence type="ECO:0000256" key="5">
    <source>
        <dbReference type="ARBA" id="ARBA00023049"/>
    </source>
</evidence>
<dbReference type="GO" id="GO:0008237">
    <property type="term" value="F:metallopeptidase activity"/>
    <property type="evidence" value="ECO:0007669"/>
    <property type="project" value="UniProtKB-KW"/>
</dbReference>
<evidence type="ECO:0000256" key="1">
    <source>
        <dbReference type="ARBA" id="ARBA00022670"/>
    </source>
</evidence>
<gene>
    <name evidence="7" type="ORF">BECKTUN1418D_GA0071000_106511</name>
</gene>
<organism evidence="7">
    <name type="scientific">Candidatus Kentrum sp. TUN</name>
    <dbReference type="NCBI Taxonomy" id="2126343"/>
    <lineage>
        <taxon>Bacteria</taxon>
        <taxon>Pseudomonadati</taxon>
        <taxon>Pseudomonadota</taxon>
        <taxon>Gammaproteobacteria</taxon>
        <taxon>Candidatus Kentrum</taxon>
    </lineage>
</organism>
<keyword evidence="1" id="KW-0645">Protease</keyword>
<dbReference type="EMBL" id="CAADFX010000065">
    <property type="protein sequence ID" value="VFK57576.1"/>
    <property type="molecule type" value="Genomic_DNA"/>
</dbReference>
<keyword evidence="2" id="KW-0479">Metal-binding</keyword>